<dbReference type="KEGG" id="cab:CAB411"/>
<gene>
    <name evidence="1" type="ordered locus">CAB411</name>
</gene>
<organism evidence="1 2">
    <name type="scientific">Chlamydia abortus (strain DSM 27085 / S26/3)</name>
    <name type="common">Chlamydophila abortus</name>
    <dbReference type="NCBI Taxonomy" id="218497"/>
    <lineage>
        <taxon>Bacteria</taxon>
        <taxon>Pseudomonadati</taxon>
        <taxon>Chlamydiota</taxon>
        <taxon>Chlamydiia</taxon>
        <taxon>Chlamydiales</taxon>
        <taxon>Chlamydiaceae</taxon>
        <taxon>Chlamydia/Chlamydophila group</taxon>
        <taxon>Chlamydia</taxon>
    </lineage>
</organism>
<dbReference type="EMBL" id="CR848038">
    <property type="protein sequence ID" value="CAH63864.1"/>
    <property type="molecule type" value="Genomic_DNA"/>
</dbReference>
<dbReference type="AlphaFoldDB" id="Q5L667"/>
<dbReference type="OrthoDB" id="17669at2"/>
<evidence type="ECO:0000313" key="1">
    <source>
        <dbReference type="EMBL" id="CAH63864.1"/>
    </source>
</evidence>
<proteinExistence type="predicted"/>
<dbReference type="Proteomes" id="UP000001012">
    <property type="component" value="Chromosome"/>
</dbReference>
<dbReference type="SUPFAM" id="SSF52949">
    <property type="entry name" value="Macro domain-like"/>
    <property type="match status" value="1"/>
</dbReference>
<sequence length="340" mass="36995">MISRRLLKNSSIVLYDNMISDLTTASLEQTQSHPEISSKKSSIASKILPIITMLVFAYLAILGAMISSLVTGIFPLFSICAFAMPLLLASLFLLRNASQQKPQKTGVVPPRDAPLVIEINENTKHTKILEQCGEVVTTWNTLPHIFGETTPSLLNKVWKINNSKTVLFATTGTVYSPRVHCCCNLMIVLERNTLLSDLCTINTSYEIPMEMQAGQCVSMPWKNSDGSSNKQKLGLPNFLGIIHGPNPELYNYHPVIAFALAKAAYTNCLNEAIKQGVDMIQIPLIATAPAQLYSNPQAAADWRAAIQTGLVAALINFAASQPETIMNVVIVSSPGLGLPL</sequence>
<keyword evidence="2" id="KW-1185">Reference proteome</keyword>
<dbReference type="HOGENOM" id="CLU_859696_0_0_0"/>
<evidence type="ECO:0000313" key="2">
    <source>
        <dbReference type="Proteomes" id="UP000001012"/>
    </source>
</evidence>
<name>Q5L667_CHLAB</name>
<protein>
    <submittedName>
        <fullName evidence="1">Inner membrane protein</fullName>
    </submittedName>
</protein>
<dbReference type="eggNOG" id="COG2110">
    <property type="taxonomic scope" value="Bacteria"/>
</dbReference>
<reference evidence="1 2" key="1">
    <citation type="journal article" date="2005" name="Genome Res.">
        <title>The Chlamydophila abortus genome sequence reveals an array of variable proteins that contribute to interspecies variation.</title>
        <authorList>
            <person name="Thomson N.R."/>
            <person name="Yeats C."/>
            <person name="Bell K."/>
            <person name="Holden M.T.G."/>
            <person name="Bentley S.D."/>
            <person name="Livingstone M."/>
            <person name="Cerdeno-Tarraga A.M."/>
            <person name="Harris B."/>
            <person name="Doggett J."/>
            <person name="Ormond D."/>
            <person name="Mungal K."/>
            <person name="Clarke K."/>
            <person name="Feltwell T."/>
            <person name="Hance Z."/>
            <person name="Sanders M."/>
            <person name="Quail M.A."/>
            <person name="Price C."/>
            <person name="Parkhill J."/>
            <person name="Longbottom D."/>
        </authorList>
    </citation>
    <scope>NUCLEOTIDE SEQUENCE [LARGE SCALE GENOMIC DNA]</scope>
    <source>
        <strain evidence="2">DSM 27085 / S26/3</strain>
    </source>
</reference>
<dbReference type="InterPro" id="IPR043472">
    <property type="entry name" value="Macro_dom-like"/>
</dbReference>
<accession>Q5L667</accession>